<comment type="caution">
    <text evidence="2">The sequence shown here is derived from an EMBL/GenBank/DDBJ whole genome shotgun (WGS) entry which is preliminary data.</text>
</comment>
<evidence type="ECO:0000259" key="1">
    <source>
        <dbReference type="Pfam" id="PF20464"/>
    </source>
</evidence>
<gene>
    <name evidence="2" type="ORF">AHMF7616_00741</name>
</gene>
<protein>
    <recommendedName>
        <fullName evidence="1">MmeI-like N-terminal domain-containing protein</fullName>
    </recommendedName>
</protein>
<feature type="domain" description="MmeI-like N-terminal" evidence="1">
    <location>
        <begin position="12"/>
        <end position="109"/>
    </location>
</feature>
<organism evidence="2 3">
    <name type="scientific">Adhaeribacter pallidiroseus</name>
    <dbReference type="NCBI Taxonomy" id="2072847"/>
    <lineage>
        <taxon>Bacteria</taxon>
        <taxon>Pseudomonadati</taxon>
        <taxon>Bacteroidota</taxon>
        <taxon>Cytophagia</taxon>
        <taxon>Cytophagales</taxon>
        <taxon>Hymenobacteraceae</taxon>
        <taxon>Adhaeribacter</taxon>
    </lineage>
</organism>
<reference evidence="2 3" key="1">
    <citation type="submission" date="2018-04" db="EMBL/GenBank/DDBJ databases">
        <title>Adhaeribacter sp. HMF7616 genome sequencing and assembly.</title>
        <authorList>
            <person name="Kang H."/>
            <person name="Kang J."/>
            <person name="Cha I."/>
            <person name="Kim H."/>
            <person name="Joh K."/>
        </authorList>
    </citation>
    <scope>NUCLEOTIDE SEQUENCE [LARGE SCALE GENOMIC DNA]</scope>
    <source>
        <strain evidence="2 3">HMF7616</strain>
    </source>
</reference>
<keyword evidence="3" id="KW-1185">Reference proteome</keyword>
<evidence type="ECO:0000313" key="3">
    <source>
        <dbReference type="Proteomes" id="UP000253919"/>
    </source>
</evidence>
<proteinExistence type="predicted"/>
<dbReference type="RefSeq" id="WP_199474096.1">
    <property type="nucleotide sequence ID" value="NZ_QASA01000001.1"/>
</dbReference>
<dbReference type="Pfam" id="PF20464">
    <property type="entry name" value="MmeI_N"/>
    <property type="match status" value="1"/>
</dbReference>
<dbReference type="Proteomes" id="UP000253919">
    <property type="component" value="Unassembled WGS sequence"/>
</dbReference>
<evidence type="ECO:0000313" key="2">
    <source>
        <dbReference type="EMBL" id="RDC62150.1"/>
    </source>
</evidence>
<dbReference type="InterPro" id="IPR046817">
    <property type="entry name" value="MmeI_N"/>
</dbReference>
<dbReference type="EMBL" id="QASA01000001">
    <property type="protein sequence ID" value="RDC62150.1"/>
    <property type="molecule type" value="Genomic_DNA"/>
</dbReference>
<name>A0A369QCT4_9BACT</name>
<accession>A0A369QCT4</accession>
<dbReference type="AlphaFoldDB" id="A0A369QCT4"/>
<sequence length="122" mass="14358">MAALSWNEVKDRAVRFSKEWENETSEDAEAKSFLDGFFNVFGISRRRLAQFEQRVNKLGNKAGFIDLLWKGVILVEMKSRGRDLSKAYQQAIDYFPGLKDYDLPKYILVYLRFFILIYNISK</sequence>